<dbReference type="Proteomes" id="UP000761264">
    <property type="component" value="Unassembled WGS sequence"/>
</dbReference>
<dbReference type="Pfam" id="PF07885">
    <property type="entry name" value="Ion_trans_2"/>
    <property type="match status" value="1"/>
</dbReference>
<accession>A0A967KB57</accession>
<feature type="transmembrane region" description="Helical" evidence="1">
    <location>
        <begin position="204"/>
        <end position="224"/>
    </location>
</feature>
<keyword evidence="1" id="KW-0472">Membrane</keyword>
<gene>
    <name evidence="3" type="ORF">HBA54_25765</name>
</gene>
<protein>
    <submittedName>
        <fullName evidence="3">Two pore domain potassium channel family protein</fullName>
    </submittedName>
</protein>
<organism evidence="3 4">
    <name type="scientific">Pelagibius litoralis</name>
    <dbReference type="NCBI Taxonomy" id="374515"/>
    <lineage>
        <taxon>Bacteria</taxon>
        <taxon>Pseudomonadati</taxon>
        <taxon>Pseudomonadota</taxon>
        <taxon>Alphaproteobacteria</taxon>
        <taxon>Rhodospirillales</taxon>
        <taxon>Rhodovibrionaceae</taxon>
        <taxon>Pelagibius</taxon>
    </lineage>
</organism>
<dbReference type="RefSeq" id="WP_167230595.1">
    <property type="nucleotide sequence ID" value="NZ_JAAQPH010000030.1"/>
</dbReference>
<dbReference type="GO" id="GO:0034220">
    <property type="term" value="P:monoatomic ion transmembrane transport"/>
    <property type="evidence" value="ECO:0007669"/>
    <property type="project" value="UniProtKB-KW"/>
</dbReference>
<dbReference type="InterPro" id="IPR013099">
    <property type="entry name" value="K_chnl_dom"/>
</dbReference>
<feature type="transmembrane region" description="Helical" evidence="1">
    <location>
        <begin position="129"/>
        <end position="146"/>
    </location>
</feature>
<proteinExistence type="predicted"/>
<keyword evidence="3" id="KW-0406">Ion transport</keyword>
<feature type="transmembrane region" description="Helical" evidence="1">
    <location>
        <begin position="268"/>
        <end position="290"/>
    </location>
</feature>
<keyword evidence="1" id="KW-1133">Transmembrane helix</keyword>
<feature type="transmembrane region" description="Helical" evidence="1">
    <location>
        <begin position="7"/>
        <end position="26"/>
    </location>
</feature>
<feature type="transmembrane region" description="Helical" evidence="1">
    <location>
        <begin position="56"/>
        <end position="77"/>
    </location>
</feature>
<keyword evidence="1" id="KW-0812">Transmembrane</keyword>
<comment type="caution">
    <text evidence="3">The sequence shown here is derived from an EMBL/GenBank/DDBJ whole genome shotgun (WGS) entry which is preliminary data.</text>
</comment>
<feature type="transmembrane region" description="Helical" evidence="1">
    <location>
        <begin position="89"/>
        <end position="108"/>
    </location>
</feature>
<evidence type="ECO:0000313" key="4">
    <source>
        <dbReference type="Proteomes" id="UP000761264"/>
    </source>
</evidence>
<evidence type="ECO:0000259" key="2">
    <source>
        <dbReference type="Pfam" id="PF07885"/>
    </source>
</evidence>
<sequence length="306" mass="34402">MQKPDRYWLPGLVLTLGLYVLVSLAVAETFDLFFVVMLATLVVCVTLFYRLFPGSYFTTIALANFLSVYACLFIFFVTSNFAAAGDWTLRLSFVLPILAFMAGVWLRRGAIHRLVRHESDARVHYSPRVFLWLIPVFAVGLATFLLPHRQLESETVNLILLASMGLISLLVLTVSRDVTAFLLETGLLFEDFFARASALMAPTLAFFTYYSFVVIVFAGIYRIIERIIPGPHFMIAGEARSITFVESLYFSIITLSTVGYGDLVPLSMLVRAIASLQIVIGVWLIIFGFSEVLRFAREHRLHGGQK</sequence>
<dbReference type="SUPFAM" id="SSF81324">
    <property type="entry name" value="Voltage-gated potassium channels"/>
    <property type="match status" value="1"/>
</dbReference>
<dbReference type="EMBL" id="JAAQPH010000030">
    <property type="protein sequence ID" value="NIA72013.1"/>
    <property type="molecule type" value="Genomic_DNA"/>
</dbReference>
<reference evidence="3" key="1">
    <citation type="submission" date="2020-03" db="EMBL/GenBank/DDBJ databases">
        <title>Genome of Pelagibius litoralis DSM 21314T.</title>
        <authorList>
            <person name="Wang G."/>
        </authorList>
    </citation>
    <scope>NUCLEOTIDE SEQUENCE</scope>
    <source>
        <strain evidence="3">DSM 21314</strain>
    </source>
</reference>
<keyword evidence="3" id="KW-0407">Ion channel</keyword>
<feature type="transmembrane region" description="Helical" evidence="1">
    <location>
        <begin position="32"/>
        <end position="49"/>
    </location>
</feature>
<dbReference type="Gene3D" id="1.10.287.70">
    <property type="match status" value="1"/>
</dbReference>
<evidence type="ECO:0000313" key="3">
    <source>
        <dbReference type="EMBL" id="NIA72013.1"/>
    </source>
</evidence>
<keyword evidence="3" id="KW-0813">Transport</keyword>
<dbReference type="AlphaFoldDB" id="A0A967KB57"/>
<feature type="domain" description="Potassium channel" evidence="2">
    <location>
        <begin position="212"/>
        <end position="296"/>
    </location>
</feature>
<name>A0A967KB57_9PROT</name>
<keyword evidence="4" id="KW-1185">Reference proteome</keyword>
<evidence type="ECO:0000256" key="1">
    <source>
        <dbReference type="SAM" id="Phobius"/>
    </source>
</evidence>